<keyword evidence="4 6" id="KW-0808">Transferase</keyword>
<dbReference type="GO" id="GO:0003676">
    <property type="term" value="F:nucleic acid binding"/>
    <property type="evidence" value="ECO:0007669"/>
    <property type="project" value="InterPro"/>
</dbReference>
<keyword evidence="7" id="KW-1185">Reference proteome</keyword>
<evidence type="ECO:0000256" key="1">
    <source>
        <dbReference type="ARBA" id="ARBA00022490"/>
    </source>
</evidence>
<dbReference type="EMBL" id="WWEQ01000001">
    <property type="protein sequence ID" value="MYM18402.1"/>
    <property type="molecule type" value="Genomic_DNA"/>
</dbReference>
<dbReference type="GO" id="GO:0008757">
    <property type="term" value="F:S-adenosylmethionine-dependent methyltransferase activity"/>
    <property type="evidence" value="ECO:0007669"/>
    <property type="project" value="InterPro"/>
</dbReference>
<proteinExistence type="predicted"/>
<name>A0A6N9H3Z0_9MICO</name>
<sequence length="486" mass="48982">MSRSLLPDPALLAPLAQRLRSASAPALPAWPDGAPESRILAEYLVGRAHGVLDVSGRRSGGADQDGAVQRDAEGFADLPLLVIDDDEAGALWAVAAGVAVGSTSLAAEGLAVEGLAADIPGTHGCAADDRAGKGAVPAGGRVLAYNDRVSADPAARAAGAELVGALPADVVERAPLRCIVSAPKAVDALSETLQALEGIAAEVIVVGRDKHLTPSVNAELARRFRRVDVSPGIAKSRLIIGSEPFAPAGEPLSVEGEGAAEVAGAQAGAPGVAAGDSASRETNDVLFPGWASRASGIPGVPDLDVAAHGACFGGSAVDPGSQLLVRALAQRRAEVAPGARTILDLGCGNGWLLAAAAALLRPAEAVGTDASRAACASAAATLRAARAAGAVDAPWRVVLADAGEGLADGSFDLVLLNPPFHAGTVVTTEDAHRMIDAAHRLLAPGGLLVCVYNSHLRYRSHLNAAFGGSEQWARNAKFTVVAARRG</sequence>
<accession>A0A6N9H3Z0</accession>
<evidence type="ECO:0000259" key="5">
    <source>
        <dbReference type="Pfam" id="PF05175"/>
    </source>
</evidence>
<dbReference type="GO" id="GO:0006364">
    <property type="term" value="P:rRNA processing"/>
    <property type="evidence" value="ECO:0007669"/>
    <property type="project" value="UniProtKB-KW"/>
</dbReference>
<dbReference type="PANTHER" id="PTHR47816">
    <property type="entry name" value="RIBOSOMAL RNA SMALL SUBUNIT METHYLTRANSFERASE C"/>
    <property type="match status" value="1"/>
</dbReference>
<reference evidence="6 7" key="1">
    <citation type="submission" date="2020-01" db="EMBL/GenBank/DDBJ databases">
        <authorList>
            <person name="Deng T."/>
        </authorList>
    </citation>
    <scope>NUCLEOTIDE SEQUENCE [LARGE SCALE GENOMIC DNA]</scope>
    <source>
        <strain evidence="6 7">5221</strain>
    </source>
</reference>
<dbReference type="InterPro" id="IPR046977">
    <property type="entry name" value="RsmC/RlmG"/>
</dbReference>
<comment type="caution">
    <text evidence="6">The sequence shown here is derived from an EMBL/GenBank/DDBJ whole genome shotgun (WGS) entry which is preliminary data.</text>
</comment>
<feature type="domain" description="Methyltransferase small" evidence="5">
    <location>
        <begin position="303"/>
        <end position="481"/>
    </location>
</feature>
<dbReference type="CDD" id="cd02440">
    <property type="entry name" value="AdoMet_MTases"/>
    <property type="match status" value="1"/>
</dbReference>
<dbReference type="Gene3D" id="3.40.50.150">
    <property type="entry name" value="Vaccinia Virus protein VP39"/>
    <property type="match status" value="2"/>
</dbReference>
<dbReference type="InterPro" id="IPR002052">
    <property type="entry name" value="DNA_methylase_N6_adenine_CS"/>
</dbReference>
<dbReference type="PROSITE" id="PS00092">
    <property type="entry name" value="N6_MTASE"/>
    <property type="match status" value="1"/>
</dbReference>
<dbReference type="Pfam" id="PF05175">
    <property type="entry name" value="MTS"/>
    <property type="match status" value="1"/>
</dbReference>
<dbReference type="InterPro" id="IPR029063">
    <property type="entry name" value="SAM-dependent_MTases_sf"/>
</dbReference>
<organism evidence="6 7">
    <name type="scientific">Brevibacterium rongguiense</name>
    <dbReference type="NCBI Taxonomy" id="2695267"/>
    <lineage>
        <taxon>Bacteria</taxon>
        <taxon>Bacillati</taxon>
        <taxon>Actinomycetota</taxon>
        <taxon>Actinomycetes</taxon>
        <taxon>Micrococcales</taxon>
        <taxon>Brevibacteriaceae</taxon>
        <taxon>Brevibacterium</taxon>
    </lineage>
</organism>
<dbReference type="Proteomes" id="UP000469215">
    <property type="component" value="Unassembled WGS sequence"/>
</dbReference>
<evidence type="ECO:0000256" key="4">
    <source>
        <dbReference type="ARBA" id="ARBA00022679"/>
    </source>
</evidence>
<evidence type="ECO:0000256" key="2">
    <source>
        <dbReference type="ARBA" id="ARBA00022552"/>
    </source>
</evidence>
<dbReference type="GO" id="GO:0008170">
    <property type="term" value="F:N-methyltransferase activity"/>
    <property type="evidence" value="ECO:0007669"/>
    <property type="project" value="UniProtKB-ARBA"/>
</dbReference>
<dbReference type="SUPFAM" id="SSF53335">
    <property type="entry name" value="S-adenosyl-L-methionine-dependent methyltransferases"/>
    <property type="match status" value="1"/>
</dbReference>
<dbReference type="RefSeq" id="WP_160951872.1">
    <property type="nucleotide sequence ID" value="NZ_WWEQ01000001.1"/>
</dbReference>
<keyword evidence="2" id="KW-0698">rRNA processing</keyword>
<evidence type="ECO:0000313" key="7">
    <source>
        <dbReference type="Proteomes" id="UP000469215"/>
    </source>
</evidence>
<evidence type="ECO:0000256" key="3">
    <source>
        <dbReference type="ARBA" id="ARBA00022603"/>
    </source>
</evidence>
<dbReference type="AlphaFoldDB" id="A0A6N9H3Z0"/>
<dbReference type="PANTHER" id="PTHR47816:SF4">
    <property type="entry name" value="RIBOSOMAL RNA SMALL SUBUNIT METHYLTRANSFERASE C"/>
    <property type="match status" value="1"/>
</dbReference>
<evidence type="ECO:0000313" key="6">
    <source>
        <dbReference type="EMBL" id="MYM18402.1"/>
    </source>
</evidence>
<keyword evidence="1" id="KW-0963">Cytoplasm</keyword>
<dbReference type="InterPro" id="IPR007848">
    <property type="entry name" value="Small_mtfrase_dom"/>
</dbReference>
<dbReference type="GO" id="GO:0032259">
    <property type="term" value="P:methylation"/>
    <property type="evidence" value="ECO:0007669"/>
    <property type="project" value="UniProtKB-KW"/>
</dbReference>
<protein>
    <submittedName>
        <fullName evidence="6">Methyltransferase</fullName>
    </submittedName>
</protein>
<keyword evidence="3 6" id="KW-0489">Methyltransferase</keyword>
<gene>
    <name evidence="6" type="ORF">GSY69_00005</name>
</gene>